<feature type="transmembrane region" description="Helical" evidence="3">
    <location>
        <begin position="172"/>
        <end position="190"/>
    </location>
</feature>
<dbReference type="InterPro" id="IPR000160">
    <property type="entry name" value="GGDEF_dom"/>
</dbReference>
<dbReference type="InterPro" id="IPR050469">
    <property type="entry name" value="Diguanylate_Cyclase"/>
</dbReference>
<dbReference type="NCBIfam" id="TIGR00254">
    <property type="entry name" value="GGDEF"/>
    <property type="match status" value="1"/>
</dbReference>
<evidence type="ECO:0000256" key="2">
    <source>
        <dbReference type="ARBA" id="ARBA00034247"/>
    </source>
</evidence>
<protein>
    <recommendedName>
        <fullName evidence="1">diguanylate cyclase</fullName>
        <ecNumber evidence="1">2.7.7.65</ecNumber>
    </recommendedName>
</protein>
<dbReference type="CDD" id="cd01949">
    <property type="entry name" value="GGDEF"/>
    <property type="match status" value="1"/>
</dbReference>
<proteinExistence type="predicted"/>
<dbReference type="SUPFAM" id="SSF55073">
    <property type="entry name" value="Nucleotide cyclase"/>
    <property type="match status" value="1"/>
</dbReference>
<dbReference type="AlphaFoldDB" id="A0A643FFJ4"/>
<dbReference type="RefSeq" id="WP_151123282.1">
    <property type="nucleotide sequence ID" value="NZ_CP088082.1"/>
</dbReference>
<dbReference type="Proteomes" id="UP000430120">
    <property type="component" value="Unassembled WGS sequence"/>
</dbReference>
<evidence type="ECO:0000313" key="5">
    <source>
        <dbReference type="EMBL" id="KAB0583816.1"/>
    </source>
</evidence>
<dbReference type="GO" id="GO:0005886">
    <property type="term" value="C:plasma membrane"/>
    <property type="evidence" value="ECO:0007669"/>
    <property type="project" value="TreeGrafter"/>
</dbReference>
<dbReference type="EC" id="2.7.7.65" evidence="1"/>
<sequence length="381" mass="41024">MSLPDPIRLVPDEASEFVHQNFRTTIRGSAVVIACVACVYAVALWWLGDAQWWHHALIALLAAALQPCFGPRAAYPAFLAALLLLIGTCTLSIAHLALRYGPSALFHALLLAYTPVLVTSGRLPLWAKGLLVGGACLLTLWLDAASTARWAQLSAAAPLDLPTAGTLRQLRSMNLLALGMAPAVLVYHFFTLVRRQHHAMAGLALRDPMTQLFNRRHVQATGEALVAQLLHRPQGGPFSVVLLDVDHFKAVNDSWGHEIGDQALRRVAELVSRTARTSDVVARWGGEEFLLLLADTDEGQALLLAERVRCAIAQDPLEVQGQRVALTVTIGVAQSLRAGSFAEVIRHADAALYEGKRQGRNRVVAASGVGVEVRPADLAGA</sequence>
<feature type="transmembrane region" description="Helical" evidence="3">
    <location>
        <begin position="28"/>
        <end position="46"/>
    </location>
</feature>
<dbReference type="GO" id="GO:1902201">
    <property type="term" value="P:negative regulation of bacterial-type flagellum-dependent cell motility"/>
    <property type="evidence" value="ECO:0007669"/>
    <property type="project" value="TreeGrafter"/>
</dbReference>
<keyword evidence="3" id="KW-1133">Transmembrane helix</keyword>
<evidence type="ECO:0000259" key="4">
    <source>
        <dbReference type="PROSITE" id="PS50887"/>
    </source>
</evidence>
<keyword evidence="3" id="KW-0812">Transmembrane</keyword>
<dbReference type="FunFam" id="3.30.70.270:FF:000001">
    <property type="entry name" value="Diguanylate cyclase domain protein"/>
    <property type="match status" value="1"/>
</dbReference>
<feature type="domain" description="GGDEF" evidence="4">
    <location>
        <begin position="236"/>
        <end position="368"/>
    </location>
</feature>
<dbReference type="PANTHER" id="PTHR45138:SF9">
    <property type="entry name" value="DIGUANYLATE CYCLASE DGCM-RELATED"/>
    <property type="match status" value="1"/>
</dbReference>
<gene>
    <name evidence="5" type="ORF">F7Q92_06005</name>
</gene>
<accession>A0A643FFJ4</accession>
<comment type="caution">
    <text evidence="5">The sequence shown here is derived from an EMBL/GenBank/DDBJ whole genome shotgun (WGS) entry which is preliminary data.</text>
</comment>
<dbReference type="GO" id="GO:0043709">
    <property type="term" value="P:cell adhesion involved in single-species biofilm formation"/>
    <property type="evidence" value="ECO:0007669"/>
    <property type="project" value="TreeGrafter"/>
</dbReference>
<keyword evidence="3" id="KW-0472">Membrane</keyword>
<dbReference type="InterPro" id="IPR043128">
    <property type="entry name" value="Rev_trsase/Diguanyl_cyclase"/>
</dbReference>
<evidence type="ECO:0000313" key="6">
    <source>
        <dbReference type="Proteomes" id="UP000430120"/>
    </source>
</evidence>
<dbReference type="PANTHER" id="PTHR45138">
    <property type="entry name" value="REGULATORY COMPONENTS OF SENSORY TRANSDUCTION SYSTEM"/>
    <property type="match status" value="1"/>
</dbReference>
<dbReference type="SMART" id="SM00267">
    <property type="entry name" value="GGDEF"/>
    <property type="match status" value="1"/>
</dbReference>
<dbReference type="GO" id="GO:0052621">
    <property type="term" value="F:diguanylate cyclase activity"/>
    <property type="evidence" value="ECO:0007669"/>
    <property type="project" value="UniProtKB-EC"/>
</dbReference>
<comment type="catalytic activity">
    <reaction evidence="2">
        <text>2 GTP = 3',3'-c-di-GMP + 2 diphosphate</text>
        <dbReference type="Rhea" id="RHEA:24898"/>
        <dbReference type="ChEBI" id="CHEBI:33019"/>
        <dbReference type="ChEBI" id="CHEBI:37565"/>
        <dbReference type="ChEBI" id="CHEBI:58805"/>
        <dbReference type="EC" id="2.7.7.65"/>
    </reaction>
</comment>
<dbReference type="EMBL" id="VZPB01000010">
    <property type="protein sequence ID" value="KAB0583816.1"/>
    <property type="molecule type" value="Genomic_DNA"/>
</dbReference>
<feature type="transmembrane region" description="Helical" evidence="3">
    <location>
        <begin position="77"/>
        <end position="98"/>
    </location>
</feature>
<feature type="transmembrane region" description="Helical" evidence="3">
    <location>
        <begin position="130"/>
        <end position="152"/>
    </location>
</feature>
<organism evidence="5 6">
    <name type="scientific">Ideonella dechloratans</name>
    <dbReference type="NCBI Taxonomy" id="36863"/>
    <lineage>
        <taxon>Bacteria</taxon>
        <taxon>Pseudomonadati</taxon>
        <taxon>Pseudomonadota</taxon>
        <taxon>Betaproteobacteria</taxon>
        <taxon>Burkholderiales</taxon>
        <taxon>Sphaerotilaceae</taxon>
        <taxon>Ideonella</taxon>
    </lineage>
</organism>
<dbReference type="PROSITE" id="PS50887">
    <property type="entry name" value="GGDEF"/>
    <property type="match status" value="1"/>
</dbReference>
<evidence type="ECO:0000256" key="3">
    <source>
        <dbReference type="SAM" id="Phobius"/>
    </source>
</evidence>
<dbReference type="Gene3D" id="3.30.70.270">
    <property type="match status" value="1"/>
</dbReference>
<evidence type="ECO:0000256" key="1">
    <source>
        <dbReference type="ARBA" id="ARBA00012528"/>
    </source>
</evidence>
<dbReference type="InterPro" id="IPR029787">
    <property type="entry name" value="Nucleotide_cyclase"/>
</dbReference>
<dbReference type="Pfam" id="PF00990">
    <property type="entry name" value="GGDEF"/>
    <property type="match status" value="1"/>
</dbReference>
<keyword evidence="6" id="KW-1185">Reference proteome</keyword>
<reference evidence="5 6" key="1">
    <citation type="submission" date="2019-09" db="EMBL/GenBank/DDBJ databases">
        <title>Draft genome sequences of 48 bacterial type strains from the CCUG.</title>
        <authorList>
            <person name="Tunovic T."/>
            <person name="Pineiro-Iglesias B."/>
            <person name="Unosson C."/>
            <person name="Inganas E."/>
            <person name="Ohlen M."/>
            <person name="Cardew S."/>
            <person name="Jensie-Markopoulos S."/>
            <person name="Salva-Serra F."/>
            <person name="Jaen-Luchoro D."/>
            <person name="Karlsson R."/>
            <person name="Svensson-Stadler L."/>
            <person name="Chun J."/>
            <person name="Moore E."/>
        </authorList>
    </citation>
    <scope>NUCLEOTIDE SEQUENCE [LARGE SCALE GENOMIC DNA]</scope>
    <source>
        <strain evidence="5 6">CCUG 30977</strain>
    </source>
</reference>
<dbReference type="OrthoDB" id="9813903at2"/>
<feature type="transmembrane region" description="Helical" evidence="3">
    <location>
        <begin position="52"/>
        <end position="70"/>
    </location>
</feature>
<name>A0A643FFJ4_IDEDE</name>